<organism evidence="2 3">
    <name type="scientific">Aspergillus wentii DTO 134E9</name>
    <dbReference type="NCBI Taxonomy" id="1073089"/>
    <lineage>
        <taxon>Eukaryota</taxon>
        <taxon>Fungi</taxon>
        <taxon>Dikarya</taxon>
        <taxon>Ascomycota</taxon>
        <taxon>Pezizomycotina</taxon>
        <taxon>Eurotiomycetes</taxon>
        <taxon>Eurotiomycetidae</taxon>
        <taxon>Eurotiales</taxon>
        <taxon>Aspergillaceae</taxon>
        <taxon>Aspergillus</taxon>
        <taxon>Aspergillus subgen. Cremei</taxon>
    </lineage>
</organism>
<name>A0A1L9RAW1_ASPWE</name>
<reference evidence="3" key="1">
    <citation type="journal article" date="2017" name="Genome Biol.">
        <title>Comparative genomics reveals high biological diversity and specific adaptations in the industrially and medically important fungal genus Aspergillus.</title>
        <authorList>
            <person name="de Vries R.P."/>
            <person name="Riley R."/>
            <person name="Wiebenga A."/>
            <person name="Aguilar-Osorio G."/>
            <person name="Amillis S."/>
            <person name="Uchima C.A."/>
            <person name="Anderluh G."/>
            <person name="Asadollahi M."/>
            <person name="Askin M."/>
            <person name="Barry K."/>
            <person name="Battaglia E."/>
            <person name="Bayram O."/>
            <person name="Benocci T."/>
            <person name="Braus-Stromeyer S.A."/>
            <person name="Caldana C."/>
            <person name="Canovas D."/>
            <person name="Cerqueira G.C."/>
            <person name="Chen F."/>
            <person name="Chen W."/>
            <person name="Choi C."/>
            <person name="Clum A."/>
            <person name="Dos Santos R.A."/>
            <person name="Damasio A.R."/>
            <person name="Diallinas G."/>
            <person name="Emri T."/>
            <person name="Fekete E."/>
            <person name="Flipphi M."/>
            <person name="Freyberg S."/>
            <person name="Gallo A."/>
            <person name="Gournas C."/>
            <person name="Habgood R."/>
            <person name="Hainaut M."/>
            <person name="Harispe M.L."/>
            <person name="Henrissat B."/>
            <person name="Hilden K.S."/>
            <person name="Hope R."/>
            <person name="Hossain A."/>
            <person name="Karabika E."/>
            <person name="Karaffa L."/>
            <person name="Karanyi Z."/>
            <person name="Krasevec N."/>
            <person name="Kuo A."/>
            <person name="Kusch H."/>
            <person name="LaButti K."/>
            <person name="Lagendijk E.L."/>
            <person name="Lapidus A."/>
            <person name="Levasseur A."/>
            <person name="Lindquist E."/>
            <person name="Lipzen A."/>
            <person name="Logrieco A.F."/>
            <person name="MacCabe A."/>
            <person name="Maekelae M.R."/>
            <person name="Malavazi I."/>
            <person name="Melin P."/>
            <person name="Meyer V."/>
            <person name="Mielnichuk N."/>
            <person name="Miskei M."/>
            <person name="Molnar A.P."/>
            <person name="Mule G."/>
            <person name="Ngan C.Y."/>
            <person name="Orejas M."/>
            <person name="Orosz E."/>
            <person name="Ouedraogo J.P."/>
            <person name="Overkamp K.M."/>
            <person name="Park H.-S."/>
            <person name="Perrone G."/>
            <person name="Piumi F."/>
            <person name="Punt P.J."/>
            <person name="Ram A.F."/>
            <person name="Ramon A."/>
            <person name="Rauscher S."/>
            <person name="Record E."/>
            <person name="Riano-Pachon D.M."/>
            <person name="Robert V."/>
            <person name="Roehrig J."/>
            <person name="Ruller R."/>
            <person name="Salamov A."/>
            <person name="Salih N.S."/>
            <person name="Samson R.A."/>
            <person name="Sandor E."/>
            <person name="Sanguinetti M."/>
            <person name="Schuetze T."/>
            <person name="Sepcic K."/>
            <person name="Shelest E."/>
            <person name="Sherlock G."/>
            <person name="Sophianopoulou V."/>
            <person name="Squina F.M."/>
            <person name="Sun H."/>
            <person name="Susca A."/>
            <person name="Todd R.B."/>
            <person name="Tsang A."/>
            <person name="Unkles S.E."/>
            <person name="van de Wiele N."/>
            <person name="van Rossen-Uffink D."/>
            <person name="Oliveira J.V."/>
            <person name="Vesth T.C."/>
            <person name="Visser J."/>
            <person name="Yu J.-H."/>
            <person name="Zhou M."/>
            <person name="Andersen M.R."/>
            <person name="Archer D.B."/>
            <person name="Baker S.E."/>
            <person name="Benoit I."/>
            <person name="Brakhage A.A."/>
            <person name="Braus G.H."/>
            <person name="Fischer R."/>
            <person name="Frisvad J.C."/>
            <person name="Goldman G.H."/>
            <person name="Houbraken J."/>
            <person name="Oakley B."/>
            <person name="Pocsi I."/>
            <person name="Scazzocchio C."/>
            <person name="Seiboth B."/>
            <person name="vanKuyk P.A."/>
            <person name="Wortman J."/>
            <person name="Dyer P.S."/>
            <person name="Grigoriev I.V."/>
        </authorList>
    </citation>
    <scope>NUCLEOTIDE SEQUENCE [LARGE SCALE GENOMIC DNA]</scope>
    <source>
        <strain evidence="3">DTO 134E9</strain>
    </source>
</reference>
<feature type="region of interest" description="Disordered" evidence="1">
    <location>
        <begin position="86"/>
        <end position="108"/>
    </location>
</feature>
<dbReference type="EMBL" id="KV878215">
    <property type="protein sequence ID" value="OJJ32028.1"/>
    <property type="molecule type" value="Genomic_DNA"/>
</dbReference>
<sequence length="161" mass="17672">MEEWESACSRGSQAIPWMNQGTRAVPYSTANTHVDVGRPKEWHFPPIPPSLTDDWDEMDTLHLSGTDCVPIVRDSAKCRIPQRAGVVERPGQDRQAEAPPLTPAGPSAAVHPWKGSIGIVCALGTDGHGVRSNCCWRDASTSVTRSRQASRQLLPWMTMMI</sequence>
<dbReference type="Proteomes" id="UP000184383">
    <property type="component" value="Unassembled WGS sequence"/>
</dbReference>
<gene>
    <name evidence="2" type="ORF">ASPWEDRAFT_30971</name>
</gene>
<evidence type="ECO:0000256" key="1">
    <source>
        <dbReference type="SAM" id="MobiDB-lite"/>
    </source>
</evidence>
<dbReference type="GeneID" id="63749335"/>
<accession>A0A1L9RAW1</accession>
<protein>
    <submittedName>
        <fullName evidence="2">Uncharacterized protein</fullName>
    </submittedName>
</protein>
<dbReference type="AlphaFoldDB" id="A0A1L9RAW1"/>
<dbReference type="VEuPathDB" id="FungiDB:ASPWEDRAFT_30971"/>
<evidence type="ECO:0000313" key="3">
    <source>
        <dbReference type="Proteomes" id="UP000184383"/>
    </source>
</evidence>
<evidence type="ECO:0000313" key="2">
    <source>
        <dbReference type="EMBL" id="OJJ32028.1"/>
    </source>
</evidence>
<keyword evidence="3" id="KW-1185">Reference proteome</keyword>
<proteinExistence type="predicted"/>
<dbReference type="RefSeq" id="XP_040685705.1">
    <property type="nucleotide sequence ID" value="XM_040833487.1"/>
</dbReference>